<reference evidence="2" key="1">
    <citation type="journal article" date="2018" name="PLoS Negl. Trop. Dis.">
        <title>Sialome diversity of ticks revealed by RNAseq of single tick salivary glands.</title>
        <authorList>
            <person name="Perner J."/>
            <person name="Kropackova S."/>
            <person name="Kopacek P."/>
            <person name="Ribeiro J.M."/>
        </authorList>
    </citation>
    <scope>NUCLEOTIDE SEQUENCE</scope>
    <source>
        <strain evidence="2">Siblings of single egg batch collected in Ceske Budejovice</strain>
        <tissue evidence="2">Salivary glands</tissue>
    </source>
</reference>
<proteinExistence type="predicted"/>
<dbReference type="EMBL" id="GEGO01007465">
    <property type="protein sequence ID" value="JAR87939.1"/>
    <property type="molecule type" value="Transcribed_RNA"/>
</dbReference>
<dbReference type="InterPro" id="IPR005135">
    <property type="entry name" value="Endo/exonuclease/phosphatase"/>
</dbReference>
<organism evidence="2">
    <name type="scientific">Ixodes ricinus</name>
    <name type="common">Common tick</name>
    <name type="synonym">Acarus ricinus</name>
    <dbReference type="NCBI Taxonomy" id="34613"/>
    <lineage>
        <taxon>Eukaryota</taxon>
        <taxon>Metazoa</taxon>
        <taxon>Ecdysozoa</taxon>
        <taxon>Arthropoda</taxon>
        <taxon>Chelicerata</taxon>
        <taxon>Arachnida</taxon>
        <taxon>Acari</taxon>
        <taxon>Parasitiformes</taxon>
        <taxon>Ixodida</taxon>
        <taxon>Ixodoidea</taxon>
        <taxon>Ixodidae</taxon>
        <taxon>Ixodinae</taxon>
        <taxon>Ixodes</taxon>
    </lineage>
</organism>
<accession>A0A147BAY1</accession>
<dbReference type="InterPro" id="IPR043502">
    <property type="entry name" value="DNA/RNA_pol_sf"/>
</dbReference>
<dbReference type="InterPro" id="IPR000477">
    <property type="entry name" value="RT_dom"/>
</dbReference>
<dbReference type="Pfam" id="PF14529">
    <property type="entry name" value="Exo_endo_phos_2"/>
    <property type="match status" value="1"/>
</dbReference>
<dbReference type="Gene3D" id="3.60.10.10">
    <property type="entry name" value="Endonuclease/exonuclease/phosphatase"/>
    <property type="match status" value="1"/>
</dbReference>
<protein>
    <submittedName>
        <fullName evidence="2">Putative tick transposon</fullName>
    </submittedName>
</protein>
<feature type="domain" description="Reverse transcriptase" evidence="1">
    <location>
        <begin position="407"/>
        <end position="686"/>
    </location>
</feature>
<dbReference type="PANTHER" id="PTHR19446">
    <property type="entry name" value="REVERSE TRANSCRIPTASES"/>
    <property type="match status" value="1"/>
</dbReference>
<dbReference type="SUPFAM" id="SSF56219">
    <property type="entry name" value="DNase I-like"/>
    <property type="match status" value="1"/>
</dbReference>
<dbReference type="Pfam" id="PF00078">
    <property type="entry name" value="RVT_1"/>
    <property type="match status" value="1"/>
</dbReference>
<dbReference type="SUPFAM" id="SSF56672">
    <property type="entry name" value="DNA/RNA polymerases"/>
    <property type="match status" value="1"/>
</dbReference>
<sequence>LWLKGNIGGVPTLLGFVYLWTGQNSREENTQHLRCLTNDIKEVGQSHEILIIGDMNAHLEDFDRYTDTTGSMLQEFCEAFDLVLVNAQVKCEGRVTWERNKSQSTIDYCLMSHKLYNRMGAMEIDEEGTKSLGSDHKRIKVNFGKSGQEKQKWKQEDKIGFSDAQLQEVSNRIEDILSAETEKEWTYTQLIEIVSRELERNQTKYKGKRRHKPKIWWDKEAKAAINRRQEASREHRKAKKRGATSEEIEAKWGVFQEKKREACALIQDKVRRAEMQWTKEVNQKDRNAAKKFWKHISSHGRKTEIKHHALITAEGSRVEGKEVHKYITSIIEEAFSEIENRETSQGIDDSNDQQDFCELPKITPREWEKAEGRVAAGTSTGPDGISMRLVKTLGKISKLKLRQAVNKIIVGGEVPETWQQSRMRLLYKGKGDKDNIKSYRPITVTSVLYRLAMQIVKRRVEEWAESEQILGELQNGFRRDRRLEDNLFTLTQCIEIAQASQRPLWIAFLDIQGAYDNVNQDAMWARLKTLGLDITLVRFVQEVYKNNTVTITWENENMGPAAIKRGLRQGCPLSPLLFMIYLTGMEQRLEQSDIGFDLTYMEGGEKVKQKIPGLMYADDIVLLADSREEFQKLVKICGEEGDALGLNFSGTKSGVMMFNDKKGDTIKIQSIEIDMVDKYKYLGVWFNEGKKYLAEHERHVTDKGKRNSAIMKHKALWNFNRYEVVRGVWKGVMVPGLTFGNGVLCMKSEVQSS</sequence>
<evidence type="ECO:0000259" key="1">
    <source>
        <dbReference type="PROSITE" id="PS50878"/>
    </source>
</evidence>
<dbReference type="PROSITE" id="PS50878">
    <property type="entry name" value="RT_POL"/>
    <property type="match status" value="1"/>
</dbReference>
<dbReference type="AlphaFoldDB" id="A0A147BAY1"/>
<dbReference type="GO" id="GO:0003824">
    <property type="term" value="F:catalytic activity"/>
    <property type="evidence" value="ECO:0007669"/>
    <property type="project" value="InterPro"/>
</dbReference>
<feature type="non-terminal residue" evidence="2">
    <location>
        <position position="753"/>
    </location>
</feature>
<dbReference type="InterPro" id="IPR036691">
    <property type="entry name" value="Endo/exonu/phosph_ase_sf"/>
</dbReference>
<feature type="non-terminal residue" evidence="2">
    <location>
        <position position="1"/>
    </location>
</feature>
<dbReference type="GO" id="GO:0071897">
    <property type="term" value="P:DNA biosynthetic process"/>
    <property type="evidence" value="ECO:0007669"/>
    <property type="project" value="UniProtKB-ARBA"/>
</dbReference>
<dbReference type="CDD" id="cd01650">
    <property type="entry name" value="RT_nLTR_like"/>
    <property type="match status" value="1"/>
</dbReference>
<name>A0A147BAY1_IXORI</name>
<evidence type="ECO:0000313" key="2">
    <source>
        <dbReference type="EMBL" id="JAR87939.1"/>
    </source>
</evidence>